<organism evidence="15">
    <name type="scientific">Anopheles triannulatus</name>
    <dbReference type="NCBI Taxonomy" id="58253"/>
    <lineage>
        <taxon>Eukaryota</taxon>
        <taxon>Metazoa</taxon>
        <taxon>Ecdysozoa</taxon>
        <taxon>Arthropoda</taxon>
        <taxon>Hexapoda</taxon>
        <taxon>Insecta</taxon>
        <taxon>Pterygota</taxon>
        <taxon>Neoptera</taxon>
        <taxon>Endopterygota</taxon>
        <taxon>Diptera</taxon>
        <taxon>Nematocera</taxon>
        <taxon>Culicoidea</taxon>
        <taxon>Culicidae</taxon>
        <taxon>Anophelinae</taxon>
        <taxon>Anopheles</taxon>
    </lineage>
</organism>
<dbReference type="InterPro" id="IPR003618">
    <property type="entry name" value="TFIIS_cen_dom"/>
</dbReference>
<protein>
    <recommendedName>
        <fullName evidence="10">Transcription elongation factor</fullName>
    </recommendedName>
</protein>
<evidence type="ECO:0000256" key="3">
    <source>
        <dbReference type="ARBA" id="ARBA00022723"/>
    </source>
</evidence>
<dbReference type="EMBL" id="GGFK01009949">
    <property type="protein sequence ID" value="MBW43270.1"/>
    <property type="molecule type" value="Transcribed_RNA"/>
</dbReference>
<comment type="function">
    <text evidence="7">Necessary for efficient RNA polymerase II transcription elongation past template-encoded arresting sites. The arresting sites in DNA have the property of trapping a certain fraction of elongating RNA polymerases that pass through, resulting in locked ternary complexes. Cleavage of the nascent transcript by S-II allows the resumption of elongation from the new 3'-terminus.</text>
</comment>
<keyword evidence="10" id="KW-0238">DNA-binding</keyword>
<dbReference type="InterPro" id="IPR003617">
    <property type="entry name" value="TFIIS/CRSP70_N_sub"/>
</dbReference>
<dbReference type="Gene3D" id="1.20.930.10">
    <property type="entry name" value="Conserved domain common to transcription factors TFIIS, elongin A, CRSP70"/>
    <property type="match status" value="1"/>
</dbReference>
<dbReference type="InterPro" id="IPR017923">
    <property type="entry name" value="TFIIS_N"/>
</dbReference>
<dbReference type="SMART" id="SM00440">
    <property type="entry name" value="ZnF_C2C2"/>
    <property type="match status" value="1"/>
</dbReference>
<keyword evidence="10" id="KW-0804">Transcription</keyword>
<comment type="subcellular location">
    <subcellularLocation>
        <location evidence="1 9 10">Nucleus</location>
    </subcellularLocation>
</comment>
<dbReference type="PROSITE" id="PS51319">
    <property type="entry name" value="TFIIS_N"/>
    <property type="match status" value="1"/>
</dbReference>
<dbReference type="CDD" id="cd13749">
    <property type="entry name" value="Zn-ribbon_TFIIS"/>
    <property type="match status" value="1"/>
</dbReference>
<dbReference type="PANTHER" id="PTHR11477:SF0">
    <property type="entry name" value="IP08861P-RELATED"/>
    <property type="match status" value="1"/>
</dbReference>
<dbReference type="NCBIfam" id="TIGR01385">
    <property type="entry name" value="TFSII"/>
    <property type="match status" value="1"/>
</dbReference>
<keyword evidence="6 9" id="KW-0539">Nucleus</keyword>
<dbReference type="GO" id="GO:0006368">
    <property type="term" value="P:transcription elongation by RNA polymerase II"/>
    <property type="evidence" value="ECO:0007669"/>
    <property type="project" value="InterPro"/>
</dbReference>
<keyword evidence="15" id="KW-0251">Elongation factor</keyword>
<feature type="domain" description="TFIIS-type" evidence="12">
    <location>
        <begin position="294"/>
        <end position="334"/>
    </location>
</feature>
<dbReference type="GO" id="GO:0008270">
    <property type="term" value="F:zinc ion binding"/>
    <property type="evidence" value="ECO:0007669"/>
    <property type="project" value="UniProtKB-UniRule"/>
</dbReference>
<dbReference type="GO" id="GO:0003677">
    <property type="term" value="F:DNA binding"/>
    <property type="evidence" value="ECO:0007669"/>
    <property type="project" value="UniProtKB-KW"/>
</dbReference>
<evidence type="ECO:0000256" key="1">
    <source>
        <dbReference type="ARBA" id="ARBA00004123"/>
    </source>
</evidence>
<feature type="domain" description="TFIIS central" evidence="14">
    <location>
        <begin position="175"/>
        <end position="291"/>
    </location>
</feature>
<dbReference type="InterPro" id="IPR001222">
    <property type="entry name" value="Znf_TFIIS"/>
</dbReference>
<dbReference type="AlphaFoldDB" id="A0A2M4AR71"/>
<feature type="compositionally biased region" description="Low complexity" evidence="11">
    <location>
        <begin position="155"/>
        <end position="173"/>
    </location>
</feature>
<reference evidence="15" key="1">
    <citation type="submission" date="2018-01" db="EMBL/GenBank/DDBJ databases">
        <title>An insight into the sialome of Amazonian anophelines.</title>
        <authorList>
            <person name="Ribeiro J.M."/>
            <person name="Scarpassa V."/>
            <person name="Calvo E."/>
        </authorList>
    </citation>
    <scope>NUCLEOTIDE SEQUENCE</scope>
    <source>
        <tissue evidence="15">Salivary glands</tissue>
    </source>
</reference>
<keyword evidence="3 10" id="KW-0479">Metal-binding</keyword>
<dbReference type="Gene3D" id="1.10.472.30">
    <property type="entry name" value="Transcription elongation factor S-II, central domain"/>
    <property type="match status" value="1"/>
</dbReference>
<name>A0A2M4AR71_9DIPT</name>
<dbReference type="PIRSF" id="PIRSF006704">
    <property type="entry name" value="TF_IIS"/>
    <property type="match status" value="1"/>
</dbReference>
<feature type="domain" description="TFIIS N-terminal" evidence="13">
    <location>
        <begin position="5"/>
        <end position="85"/>
    </location>
</feature>
<evidence type="ECO:0000256" key="9">
    <source>
        <dbReference type="PROSITE-ProRule" id="PRU00649"/>
    </source>
</evidence>
<feature type="compositionally biased region" description="Basic and acidic residues" evidence="11">
    <location>
        <begin position="141"/>
        <end position="154"/>
    </location>
</feature>
<feature type="compositionally biased region" description="Gly residues" evidence="11">
    <location>
        <begin position="116"/>
        <end position="140"/>
    </location>
</feature>
<evidence type="ECO:0000256" key="8">
    <source>
        <dbReference type="PROSITE-ProRule" id="PRU00472"/>
    </source>
</evidence>
<dbReference type="SUPFAM" id="SSF57783">
    <property type="entry name" value="Zinc beta-ribbon"/>
    <property type="match status" value="1"/>
</dbReference>
<dbReference type="PROSITE" id="PS00466">
    <property type="entry name" value="ZF_TFIIS_1"/>
    <property type="match status" value="1"/>
</dbReference>
<evidence type="ECO:0000259" key="14">
    <source>
        <dbReference type="PROSITE" id="PS51321"/>
    </source>
</evidence>
<sequence length="336" mass="36326">MNVEEEVFRIQKKLGKMTSLSDGSGQEQALDLLRELQRLNIDLDILTKTRIGMTVNELRKCSKDDEVISLAKSLIKSWKRFLAGTPPSKDGGGGGGGKDSSKGSSKASSKSSSKSGDGGTNGSTGGNAGSGTGGGGGAGGNKKDSDRSEKESKSKPSSTPVSSIPSQSSNTTDAVRLKCREMLANALRVDGEPPEGCQTPEELGEELEEAIFVEFKNTDMRYKNRIRSRVANLKDPKNPSLRSNFVSGALTAQRLAKMTSEEMASDEMKLLRDRFVKEAINDAQLATVQGTKTDLLKCGKCKKRNCTYNQLQTRSADEPMTTFVMCNECGHRWKFC</sequence>
<evidence type="ECO:0000256" key="5">
    <source>
        <dbReference type="ARBA" id="ARBA00022833"/>
    </source>
</evidence>
<dbReference type="Pfam" id="PF01096">
    <property type="entry name" value="Zn_ribbon_TFIIS"/>
    <property type="match status" value="1"/>
</dbReference>
<evidence type="ECO:0000313" key="15">
    <source>
        <dbReference type="EMBL" id="MBW43270.1"/>
    </source>
</evidence>
<dbReference type="PANTHER" id="PTHR11477">
    <property type="entry name" value="TRANSCRIPTION FACTOR S-II ZINC FINGER DOMAIN-CONTAINING PROTEIN"/>
    <property type="match status" value="1"/>
</dbReference>
<dbReference type="CDD" id="cd00183">
    <property type="entry name" value="TFIIS_I"/>
    <property type="match status" value="1"/>
</dbReference>
<dbReference type="FunFam" id="2.20.25.10:FF:000001">
    <property type="entry name" value="Probable Transcription elongation factor S-II"/>
    <property type="match status" value="1"/>
</dbReference>
<dbReference type="Pfam" id="PF08711">
    <property type="entry name" value="Med26"/>
    <property type="match status" value="1"/>
</dbReference>
<evidence type="ECO:0000256" key="11">
    <source>
        <dbReference type="SAM" id="MobiDB-lite"/>
    </source>
</evidence>
<dbReference type="SUPFAM" id="SSF46942">
    <property type="entry name" value="Elongation factor TFIIS domain 2"/>
    <property type="match status" value="1"/>
</dbReference>
<evidence type="ECO:0000256" key="4">
    <source>
        <dbReference type="ARBA" id="ARBA00022771"/>
    </source>
</evidence>
<keyword evidence="10" id="KW-0805">Transcription regulation</keyword>
<dbReference type="InterPro" id="IPR006289">
    <property type="entry name" value="TFSII"/>
</dbReference>
<dbReference type="PROSITE" id="PS51133">
    <property type="entry name" value="ZF_TFIIS_2"/>
    <property type="match status" value="1"/>
</dbReference>
<keyword evidence="4 8" id="KW-0863">Zinc-finger</keyword>
<comment type="similarity">
    <text evidence="2 10">Belongs to the TFS-II family.</text>
</comment>
<dbReference type="InterPro" id="IPR035441">
    <property type="entry name" value="TFIIS/LEDGF_dom_sf"/>
</dbReference>
<dbReference type="InterPro" id="IPR036575">
    <property type="entry name" value="TFIIS_cen_dom_sf"/>
</dbReference>
<dbReference type="PROSITE" id="PS51321">
    <property type="entry name" value="TFIIS_CENTRAL"/>
    <property type="match status" value="1"/>
</dbReference>
<dbReference type="SMART" id="SM00509">
    <property type="entry name" value="TFS2N"/>
    <property type="match status" value="1"/>
</dbReference>
<evidence type="ECO:0000256" key="10">
    <source>
        <dbReference type="RuleBase" id="RU368078"/>
    </source>
</evidence>
<evidence type="ECO:0000256" key="7">
    <source>
        <dbReference type="ARBA" id="ARBA00025408"/>
    </source>
</evidence>
<evidence type="ECO:0000259" key="13">
    <source>
        <dbReference type="PROSITE" id="PS51319"/>
    </source>
</evidence>
<dbReference type="Pfam" id="PF07500">
    <property type="entry name" value="TFIIS_M"/>
    <property type="match status" value="1"/>
</dbReference>
<dbReference type="SMART" id="SM00510">
    <property type="entry name" value="TFS2M"/>
    <property type="match status" value="1"/>
</dbReference>
<accession>A0A2M4AR71</accession>
<dbReference type="InterPro" id="IPR035100">
    <property type="entry name" value="TF_IIS-typ"/>
</dbReference>
<dbReference type="SUPFAM" id="SSF47676">
    <property type="entry name" value="Conserved domain common to transcription factors TFIIS, elongin A, CRSP70"/>
    <property type="match status" value="1"/>
</dbReference>
<dbReference type="Gene3D" id="2.20.25.10">
    <property type="match status" value="1"/>
</dbReference>
<feature type="compositionally biased region" description="Low complexity" evidence="11">
    <location>
        <begin position="102"/>
        <end position="115"/>
    </location>
</feature>
<evidence type="ECO:0000256" key="6">
    <source>
        <dbReference type="ARBA" id="ARBA00023242"/>
    </source>
</evidence>
<dbReference type="GO" id="GO:0005634">
    <property type="term" value="C:nucleus"/>
    <property type="evidence" value="ECO:0007669"/>
    <property type="project" value="UniProtKB-SubCell"/>
</dbReference>
<evidence type="ECO:0000256" key="2">
    <source>
        <dbReference type="ARBA" id="ARBA00009647"/>
    </source>
</evidence>
<keyword evidence="5 10" id="KW-0862">Zinc</keyword>
<keyword evidence="15" id="KW-0648">Protein biosynthesis</keyword>
<evidence type="ECO:0000259" key="12">
    <source>
        <dbReference type="PROSITE" id="PS51133"/>
    </source>
</evidence>
<feature type="region of interest" description="Disordered" evidence="11">
    <location>
        <begin position="82"/>
        <end position="173"/>
    </location>
</feature>
<dbReference type="GO" id="GO:0003746">
    <property type="term" value="F:translation elongation factor activity"/>
    <property type="evidence" value="ECO:0007669"/>
    <property type="project" value="UniProtKB-KW"/>
</dbReference>
<proteinExistence type="inferred from homology"/>